<evidence type="ECO:0000313" key="2">
    <source>
        <dbReference type="Proteomes" id="UP000294530"/>
    </source>
</evidence>
<organism evidence="1 2">
    <name type="scientific">Bremia lactucae</name>
    <name type="common">Lettuce downy mildew</name>
    <dbReference type="NCBI Taxonomy" id="4779"/>
    <lineage>
        <taxon>Eukaryota</taxon>
        <taxon>Sar</taxon>
        <taxon>Stramenopiles</taxon>
        <taxon>Oomycota</taxon>
        <taxon>Peronosporomycetes</taxon>
        <taxon>Peronosporales</taxon>
        <taxon>Peronosporaceae</taxon>
        <taxon>Bremia</taxon>
    </lineage>
</organism>
<gene>
    <name evidence="1" type="ORF">CCR75_001463</name>
</gene>
<dbReference type="Proteomes" id="UP000294530">
    <property type="component" value="Unassembled WGS sequence"/>
</dbReference>
<protein>
    <submittedName>
        <fullName evidence="1">Uncharacterized protein</fullName>
    </submittedName>
</protein>
<dbReference type="EMBL" id="SHOA02000011">
    <property type="protein sequence ID" value="TDH74368.1"/>
    <property type="molecule type" value="Genomic_DNA"/>
</dbReference>
<reference evidence="1 2" key="1">
    <citation type="journal article" date="2021" name="Genome Biol.">
        <title>AFLAP: assembly-free linkage analysis pipeline using k-mers from genome sequencing data.</title>
        <authorList>
            <person name="Fletcher K."/>
            <person name="Zhang L."/>
            <person name="Gil J."/>
            <person name="Han R."/>
            <person name="Cavanaugh K."/>
            <person name="Michelmore R."/>
        </authorList>
    </citation>
    <scope>NUCLEOTIDE SEQUENCE [LARGE SCALE GENOMIC DNA]</scope>
    <source>
        <strain evidence="1 2">SF5</strain>
    </source>
</reference>
<name>A0A976IMB7_BRELC</name>
<accession>A0A976IMB7</accession>
<dbReference type="KEGG" id="blac:94345237"/>
<evidence type="ECO:0000313" key="1">
    <source>
        <dbReference type="EMBL" id="TDH74368.1"/>
    </source>
</evidence>
<proteinExistence type="predicted"/>
<dbReference type="RefSeq" id="XP_067823866.1">
    <property type="nucleotide sequence ID" value="XM_067959566.1"/>
</dbReference>
<keyword evidence="2" id="KW-1185">Reference proteome</keyword>
<comment type="caution">
    <text evidence="1">The sequence shown here is derived from an EMBL/GenBank/DDBJ whole genome shotgun (WGS) entry which is preliminary data.</text>
</comment>
<dbReference type="AlphaFoldDB" id="A0A976IMB7"/>
<sequence>MGFWKYCFAPTSADSNIAIRCIFGIEVVLDDLHPPLVVGVAGGADMQCLHSLGKRNLQDIGIDIDGLFDQLAGGVSPKEPDLAFKVDNDEIDDALSHMIDDALKAGFDSSKAKGITRASC</sequence>
<dbReference type="GeneID" id="94345237"/>